<dbReference type="Pfam" id="PF07521">
    <property type="entry name" value="RMMBL"/>
    <property type="match status" value="1"/>
</dbReference>
<dbReference type="HOGENOM" id="CLU_008727_3_1_9"/>
<dbReference type="GO" id="GO:0004521">
    <property type="term" value="F:RNA endonuclease activity"/>
    <property type="evidence" value="ECO:0007669"/>
    <property type="project" value="UniProtKB-UniRule"/>
</dbReference>
<keyword evidence="10" id="KW-0698">rRNA processing</keyword>
<dbReference type="STRING" id="272562.CA_C1683"/>
<dbReference type="GO" id="GO:0003723">
    <property type="term" value="F:RNA binding"/>
    <property type="evidence" value="ECO:0007669"/>
    <property type="project" value="UniProtKB-UniRule"/>
</dbReference>
<evidence type="ECO:0000256" key="9">
    <source>
        <dbReference type="ARBA" id="ARBA00022884"/>
    </source>
</evidence>
<dbReference type="eggNOG" id="COG0595">
    <property type="taxonomic scope" value="Bacteria"/>
</dbReference>
<proteinExistence type="inferred from homology"/>
<dbReference type="OrthoDB" id="9758375at2"/>
<dbReference type="PANTHER" id="PTHR43694">
    <property type="entry name" value="RIBONUCLEASE J"/>
    <property type="match status" value="1"/>
</dbReference>
<evidence type="ECO:0000256" key="1">
    <source>
        <dbReference type="ARBA" id="ARBA00004496"/>
    </source>
</evidence>
<dbReference type="FunFam" id="3.10.20.580:FF:000001">
    <property type="entry name" value="Ribonuclease J"/>
    <property type="match status" value="1"/>
</dbReference>
<comment type="cofactor">
    <cofactor evidence="13">
        <name>Ca(2+)</name>
        <dbReference type="ChEBI" id="CHEBI:29108"/>
    </cofactor>
    <text evidence="13">Binds 1 Ca(2+) cation per subunit. Seen in 1 crystal structure, it is not clear if it is physiologically important.</text>
</comment>
<dbReference type="EC" id="3.1.-.-" evidence="10"/>
<dbReference type="Pfam" id="PF22505">
    <property type="entry name" value="RNase_J_b_CASP"/>
    <property type="match status" value="1"/>
</dbReference>
<dbReference type="Proteomes" id="UP000000814">
    <property type="component" value="Chromosome"/>
</dbReference>
<feature type="domain" description="Metallo-beta-lactamase" evidence="14">
    <location>
        <begin position="20"/>
        <end position="215"/>
    </location>
</feature>
<sequence>MRREKDKIKIIPLGGVDEIGKNLTVIEYREEIAVIDCGLSFPDEEMFGIDLVIPDVTYLIKNREKVKGIFLTHGHEDHIGALPYVLKELNVPVYGTKLTIGIVETKLKEHNLLSKVDLKVVKPRDIIKLNSMSIEFIRQSHSIADSVAIAIHTPMGVVLHTGDFKVDYTPIDGCVADFARFAELGKRGVLAMMCDSTNVERPGYTMSETTVGETFNTVFTKAKGRIIVATFASNIHRIQQIVEAAERYNRKVAVSGRSMENIVAVAIELGYLKVKEGVLIGIDAINRYADNKIVIITTGSQGEPMSALTRMAAQEHKKVKIQEGDMVVISANPIPGNEKLVSRVINQLFKKGAEVIYEALADVHVSGHACQEELKLMHTLIKPRFFIPVHGEYRHLKQHKELATNLGMPKANVVIPEIGGVIELTRSSIKKTDTVVAGKVFVDGLGVGDVGNIVLRDRKHLSQDGIVTVVVTIEKVSGTVIAGPDIISRGFVYVRESEDLMEESKEIVKTALLECEEKHITEWATIKSNIKDVLRIFLYERTKRKPMILPIIMEV</sequence>
<feature type="binding site" evidence="12">
    <location>
        <begin position="232"/>
        <end position="234"/>
    </location>
    <ligand>
        <name>substrate</name>
    </ligand>
</feature>
<dbReference type="CDD" id="cd07714">
    <property type="entry name" value="RNaseJ_MBL-fold"/>
    <property type="match status" value="1"/>
</dbReference>
<feature type="active site" description="Proton donor" evidence="11">
    <location>
        <position position="195"/>
    </location>
</feature>
<comment type="cofactor">
    <cofactor evidence="13">
        <name>Zn(2+)</name>
        <dbReference type="ChEBI" id="CHEBI:29105"/>
    </cofactor>
    <text evidence="13">Binds 2 Zn(2+) ions per subunit. It is not clear if Zn(2+) or Mg(2+) is physiologically important.</text>
</comment>
<evidence type="ECO:0000256" key="5">
    <source>
        <dbReference type="ARBA" id="ARBA00022759"/>
    </source>
</evidence>
<feature type="binding site" evidence="13">
    <location>
        <position position="78"/>
    </location>
    <ligand>
        <name>Zn(2+)</name>
        <dbReference type="ChEBI" id="CHEBI:29105"/>
        <label>2</label>
        <note>catalytic</note>
    </ligand>
</feature>
<dbReference type="InterPro" id="IPR042173">
    <property type="entry name" value="RNase_J_2"/>
</dbReference>
<feature type="binding site" evidence="10 12">
    <location>
        <begin position="364"/>
        <end position="368"/>
    </location>
    <ligand>
        <name>substrate</name>
    </ligand>
</feature>
<feature type="binding site" evidence="13">
    <location>
        <position position="443"/>
    </location>
    <ligand>
        <name>Ca(2+)</name>
        <dbReference type="ChEBI" id="CHEBI:29108"/>
    </ligand>
</feature>
<dbReference type="KEGG" id="cac:CA_C1683"/>
<dbReference type="InterPro" id="IPR001587">
    <property type="entry name" value="RNase_J_CS"/>
</dbReference>
<dbReference type="Gene3D" id="3.10.20.580">
    <property type="match status" value="1"/>
</dbReference>
<name>Q97IF8_CLOAB</name>
<keyword evidence="8 10" id="KW-0269">Exonuclease</keyword>
<dbReference type="GO" id="GO:0008270">
    <property type="term" value="F:zinc ion binding"/>
    <property type="evidence" value="ECO:0007669"/>
    <property type="project" value="InterPro"/>
</dbReference>
<feature type="binding site" evidence="13">
    <location>
        <position position="141"/>
    </location>
    <ligand>
        <name>Zn(2+)</name>
        <dbReference type="ChEBI" id="CHEBI:29105"/>
        <label>1</label>
        <note>catalytic</note>
    </ligand>
</feature>
<dbReference type="InterPro" id="IPR055132">
    <property type="entry name" value="RNase_J_b_CASP"/>
</dbReference>
<dbReference type="GO" id="GO:0004534">
    <property type="term" value="F:5'-3' RNA exonuclease activity"/>
    <property type="evidence" value="ECO:0007669"/>
    <property type="project" value="UniProtKB-UniRule"/>
</dbReference>
<dbReference type="SMART" id="SM00849">
    <property type="entry name" value="Lactamase_B"/>
    <property type="match status" value="1"/>
</dbReference>
<comment type="function">
    <text evidence="10">An RNase that has 5'-3' exonuclease and possibly endonuclease activity. Involved in maturation of rRNA and in some organisms also mRNA maturation and/or decay.</text>
</comment>
<evidence type="ECO:0000313" key="15">
    <source>
        <dbReference type="EMBL" id="AAK79649.1"/>
    </source>
</evidence>
<dbReference type="PROSITE" id="PS01292">
    <property type="entry name" value="UPF0036"/>
    <property type="match status" value="1"/>
</dbReference>
<comment type="similarity">
    <text evidence="10">Belongs to the metallo-beta-lactamase superfamily. RNA-metabolizing metallo-beta-lactamase-like family. Bacterial RNase J subfamily.</text>
</comment>
<dbReference type="NCBIfam" id="TIGR00649">
    <property type="entry name" value="MG423"/>
    <property type="match status" value="1"/>
</dbReference>
<accession>Q97IF8</accession>
<comment type="subunit">
    <text evidence="10">Homodimer, may be a subunit of the RNA degradosome.</text>
</comment>
<evidence type="ECO:0000256" key="4">
    <source>
        <dbReference type="ARBA" id="ARBA00022723"/>
    </source>
</evidence>
<dbReference type="GeneID" id="44998178"/>
<organism evidence="15 16">
    <name type="scientific">Clostridium acetobutylicum (strain ATCC 824 / DSM 792 / JCM 1419 / IAM 19013 / LMG 5710 / NBRC 13948 / NRRL B-527 / VKM B-1787 / 2291 / W)</name>
    <dbReference type="NCBI Taxonomy" id="272562"/>
    <lineage>
        <taxon>Bacteria</taxon>
        <taxon>Bacillati</taxon>
        <taxon>Bacillota</taxon>
        <taxon>Clostridia</taxon>
        <taxon>Eubacteriales</taxon>
        <taxon>Clostridiaceae</taxon>
        <taxon>Clostridium</taxon>
    </lineage>
</organism>
<evidence type="ECO:0000259" key="14">
    <source>
        <dbReference type="SMART" id="SM00849"/>
    </source>
</evidence>
<dbReference type="PATRIC" id="fig|272562.8.peg.1886"/>
<dbReference type="InterPro" id="IPR011108">
    <property type="entry name" value="RMMBL"/>
</dbReference>
<dbReference type="PANTHER" id="PTHR43694:SF1">
    <property type="entry name" value="RIBONUCLEASE J"/>
    <property type="match status" value="1"/>
</dbReference>
<evidence type="ECO:0000256" key="11">
    <source>
        <dbReference type="PIRSR" id="PIRSR004803-1"/>
    </source>
</evidence>
<evidence type="ECO:0000256" key="2">
    <source>
        <dbReference type="ARBA" id="ARBA00022490"/>
    </source>
</evidence>
<dbReference type="InterPro" id="IPR030854">
    <property type="entry name" value="RNase_J_bac"/>
</dbReference>
<protein>
    <recommendedName>
        <fullName evidence="10">Ribonuclease J</fullName>
        <shortName evidence="10">RNase J</shortName>
        <ecNumber evidence="10">3.1.-.-</ecNumber>
    </recommendedName>
</protein>
<dbReference type="InterPro" id="IPR001279">
    <property type="entry name" value="Metallo-B-lactamas"/>
</dbReference>
<reference evidence="15 16" key="1">
    <citation type="journal article" date="2001" name="J. Bacteriol.">
        <title>Genome sequence and comparative analysis of the solvent-producing bacterium Clostridium acetobutylicum.</title>
        <authorList>
            <person name="Nolling J."/>
            <person name="Breton G."/>
            <person name="Omelchenko M.V."/>
            <person name="Makarova K.S."/>
            <person name="Zeng Q."/>
            <person name="Gibson R."/>
            <person name="Lee H.M."/>
            <person name="Dubois J."/>
            <person name="Qiu D."/>
            <person name="Hitti J."/>
            <person name="Wolf Y.I."/>
            <person name="Tatusov R.L."/>
            <person name="Sabathe F."/>
            <person name="Doucette-Stamm L."/>
            <person name="Soucaille P."/>
            <person name="Daly M.J."/>
            <person name="Bennett G.N."/>
            <person name="Koonin E.V."/>
            <person name="Smith D.R."/>
        </authorList>
    </citation>
    <scope>NUCLEOTIDE SEQUENCE [LARGE SCALE GENOMIC DNA]</scope>
    <source>
        <strain evidence="16">ATCC 824 / DSM 792 / JCM 1419 / LMG 5710 / VKM B-1787</strain>
    </source>
</reference>
<keyword evidence="9 10" id="KW-0694">RNA-binding</keyword>
<gene>
    <name evidence="10" type="primary">rnj</name>
    <name evidence="15" type="ordered locus">CA_C1683</name>
</gene>
<comment type="subcellular location">
    <subcellularLocation>
        <location evidence="1 10">Cytoplasm</location>
    </subcellularLocation>
</comment>
<dbReference type="Gene3D" id="3.60.15.10">
    <property type="entry name" value="Ribonuclease Z/Hydroxyacylglutathione hydrolase-like"/>
    <property type="match status" value="1"/>
</dbReference>
<keyword evidence="2 10" id="KW-0963">Cytoplasm</keyword>
<keyword evidence="7 13" id="KW-0862">Zinc</keyword>
<dbReference type="Pfam" id="PF00753">
    <property type="entry name" value="Lactamase_B"/>
    <property type="match status" value="1"/>
</dbReference>
<dbReference type="Gene3D" id="3.40.50.10710">
    <property type="entry name" value="Metallo-hydrolase/oxidoreductase"/>
    <property type="match status" value="1"/>
</dbReference>
<dbReference type="Pfam" id="PF17770">
    <property type="entry name" value="RNase_J_C"/>
    <property type="match status" value="1"/>
</dbReference>
<dbReference type="EMBL" id="AE001437">
    <property type="protein sequence ID" value="AAK79649.1"/>
    <property type="molecule type" value="Genomic_DNA"/>
</dbReference>
<evidence type="ECO:0000256" key="3">
    <source>
        <dbReference type="ARBA" id="ARBA00022722"/>
    </source>
</evidence>
<keyword evidence="5 10" id="KW-0255">Endonuclease</keyword>
<evidence type="ECO:0000256" key="7">
    <source>
        <dbReference type="ARBA" id="ARBA00022833"/>
    </source>
</evidence>
<evidence type="ECO:0000256" key="6">
    <source>
        <dbReference type="ARBA" id="ARBA00022801"/>
    </source>
</evidence>
<keyword evidence="6 10" id="KW-0378">Hydrolase</keyword>
<dbReference type="InterPro" id="IPR041636">
    <property type="entry name" value="RNase_J_C"/>
</dbReference>
<evidence type="ECO:0000256" key="13">
    <source>
        <dbReference type="PIRSR" id="PIRSR004803-3"/>
    </source>
</evidence>
<dbReference type="AlphaFoldDB" id="Q97IF8"/>
<dbReference type="SUPFAM" id="SSF56281">
    <property type="entry name" value="Metallo-hydrolase/oxidoreductase"/>
    <property type="match status" value="1"/>
</dbReference>
<feature type="binding site" evidence="13">
    <location>
        <position position="390"/>
    </location>
    <ligand>
        <name>Zn(2+)</name>
        <dbReference type="ChEBI" id="CHEBI:29105"/>
        <label>2</label>
        <note>catalytic</note>
    </ligand>
</feature>
<feature type="binding site" evidence="13">
    <location>
        <position position="48"/>
    </location>
    <ligand>
        <name>Ca(2+)</name>
        <dbReference type="ChEBI" id="CHEBI:29108"/>
    </ligand>
</feature>
<feature type="binding site" evidence="13">
    <location>
        <position position="75"/>
    </location>
    <ligand>
        <name>Zn(2+)</name>
        <dbReference type="ChEBI" id="CHEBI:29105"/>
        <label>1</label>
        <note>catalytic</note>
    </ligand>
</feature>
<dbReference type="GO" id="GO:0005737">
    <property type="term" value="C:cytoplasm"/>
    <property type="evidence" value="ECO:0007669"/>
    <property type="project" value="UniProtKB-SubCell"/>
</dbReference>
<dbReference type="InterPro" id="IPR036866">
    <property type="entry name" value="RibonucZ/Hydroxyglut_hydro"/>
</dbReference>
<evidence type="ECO:0000313" key="16">
    <source>
        <dbReference type="Proteomes" id="UP000000814"/>
    </source>
</evidence>
<evidence type="ECO:0000256" key="10">
    <source>
        <dbReference type="HAMAP-Rule" id="MF_01491"/>
    </source>
</evidence>
<keyword evidence="16" id="KW-1185">Reference proteome</keyword>
<dbReference type="PIRSF" id="PIRSF004803">
    <property type="entry name" value="RnjA"/>
    <property type="match status" value="1"/>
</dbReference>
<dbReference type="RefSeq" id="WP_010964990.1">
    <property type="nucleotide sequence ID" value="NC_003030.1"/>
</dbReference>
<evidence type="ECO:0000256" key="8">
    <source>
        <dbReference type="ARBA" id="ARBA00022839"/>
    </source>
</evidence>
<evidence type="ECO:0000256" key="12">
    <source>
        <dbReference type="PIRSR" id="PIRSR004803-2"/>
    </source>
</evidence>
<keyword evidence="13" id="KW-0106">Calcium</keyword>
<feature type="binding site" evidence="13">
    <location>
        <position position="50"/>
    </location>
    <ligand>
        <name>Ca(2+)</name>
        <dbReference type="ChEBI" id="CHEBI:29108"/>
    </ligand>
</feature>
<feature type="binding site" evidence="13">
    <location>
        <position position="163"/>
    </location>
    <ligand>
        <name>Zn(2+)</name>
        <dbReference type="ChEBI" id="CHEBI:29105"/>
        <label>1</label>
        <note>catalytic</note>
    </ligand>
</feature>
<dbReference type="HAMAP" id="MF_01491">
    <property type="entry name" value="RNase_J_bact"/>
    <property type="match status" value="1"/>
</dbReference>
<feature type="active site" description="Proton acceptor" evidence="11">
    <location>
        <position position="368"/>
    </location>
</feature>
<dbReference type="InterPro" id="IPR004613">
    <property type="entry name" value="RNase_J"/>
</dbReference>
<feature type="binding site" evidence="13">
    <location>
        <position position="73"/>
    </location>
    <ligand>
        <name>Zn(2+)</name>
        <dbReference type="ChEBI" id="CHEBI:29105"/>
        <label>1</label>
        <note>catalytic</note>
    </ligand>
</feature>
<dbReference type="PIR" id="F97107">
    <property type="entry name" value="F97107"/>
</dbReference>
<feature type="binding site" evidence="13">
    <location>
        <position position="77"/>
    </location>
    <ligand>
        <name>Zn(2+)</name>
        <dbReference type="ChEBI" id="CHEBI:29105"/>
        <label>1</label>
        <note>catalytic</note>
    </ligand>
</feature>
<keyword evidence="4 13" id="KW-0479">Metal-binding</keyword>
<keyword evidence="3 10" id="KW-0540">Nuclease</keyword>
<dbReference type="GO" id="GO:0006364">
    <property type="term" value="P:rRNA processing"/>
    <property type="evidence" value="ECO:0007669"/>
    <property type="project" value="UniProtKB-UniRule"/>
</dbReference>